<evidence type="ECO:0000313" key="1">
    <source>
        <dbReference type="EMBL" id="KAG6381237.1"/>
    </source>
</evidence>
<dbReference type="OrthoDB" id="5549158at2759"/>
<keyword evidence="2" id="KW-1185">Reference proteome</keyword>
<organism evidence="1 2">
    <name type="scientific">Boletus reticuloceps</name>
    <dbReference type="NCBI Taxonomy" id="495285"/>
    <lineage>
        <taxon>Eukaryota</taxon>
        <taxon>Fungi</taxon>
        <taxon>Dikarya</taxon>
        <taxon>Basidiomycota</taxon>
        <taxon>Agaricomycotina</taxon>
        <taxon>Agaricomycetes</taxon>
        <taxon>Agaricomycetidae</taxon>
        <taxon>Boletales</taxon>
        <taxon>Boletineae</taxon>
        <taxon>Boletaceae</taxon>
        <taxon>Boletoideae</taxon>
        <taxon>Boletus</taxon>
    </lineage>
</organism>
<name>A0A8I2Z0P3_9AGAM</name>
<protein>
    <submittedName>
        <fullName evidence="1">Uncharacterized protein</fullName>
    </submittedName>
</protein>
<dbReference type="Proteomes" id="UP000683000">
    <property type="component" value="Unassembled WGS sequence"/>
</dbReference>
<evidence type="ECO:0000313" key="2">
    <source>
        <dbReference type="Proteomes" id="UP000683000"/>
    </source>
</evidence>
<sequence>MSTTQAVICFGDANDLLHSVRLSPEVRQALETFVFSLSLLIGDDAKVAREAQIIHTQLALGKSDMLGSNLEADSISCGLLLQSLVSHSLVSPLSR</sequence>
<accession>A0A8I2Z0P3</accession>
<dbReference type="EMBL" id="JAGFBS010000002">
    <property type="protein sequence ID" value="KAG6381237.1"/>
    <property type="molecule type" value="Genomic_DNA"/>
</dbReference>
<gene>
    <name evidence="1" type="ORF">JVT61DRAFT_5641</name>
</gene>
<dbReference type="AlphaFoldDB" id="A0A8I2Z0P3"/>
<reference evidence="1" key="1">
    <citation type="submission" date="2021-03" db="EMBL/GenBank/DDBJ databases">
        <title>Evolutionary innovations through gain and loss of genes in the ectomycorrhizal Boletales.</title>
        <authorList>
            <person name="Wu G."/>
            <person name="Miyauchi S."/>
            <person name="Morin E."/>
            <person name="Yang Z.-L."/>
            <person name="Xu J."/>
            <person name="Martin F.M."/>
        </authorList>
    </citation>
    <scope>NUCLEOTIDE SEQUENCE</scope>
    <source>
        <strain evidence="1">BR01</strain>
    </source>
</reference>
<comment type="caution">
    <text evidence="1">The sequence shown here is derived from an EMBL/GenBank/DDBJ whole genome shotgun (WGS) entry which is preliminary data.</text>
</comment>
<proteinExistence type="predicted"/>